<sequence>MSLSSQIFEQYQQEFINRCQEVEDGNVSPLDAAVSFKQEMDYLNQLAEERKVWLNENVDSITDEAAAYGKEGYKGFIFSKMYKETPSFKHIPAWVTLENQKKALEQKSKLAFKMVQNGGLNVDENGEEIPLPIVNTTSYIKGEKVRK</sequence>
<gene>
    <name evidence="1" type="ORF">EG343_11330</name>
</gene>
<evidence type="ECO:0000313" key="1">
    <source>
        <dbReference type="EMBL" id="AZA91180.1"/>
    </source>
</evidence>
<protein>
    <submittedName>
        <fullName evidence="1">Uncharacterized protein</fullName>
    </submittedName>
</protein>
<accession>A0AAD0YLB8</accession>
<dbReference type="KEGG" id="cnk:EG343_11330"/>
<dbReference type="Proteomes" id="UP000278288">
    <property type="component" value="Chromosome"/>
</dbReference>
<dbReference type="RefSeq" id="WP_123857873.1">
    <property type="nucleotide sequence ID" value="NZ_CP033923.1"/>
</dbReference>
<reference evidence="1 2" key="1">
    <citation type="submission" date="2018-11" db="EMBL/GenBank/DDBJ databases">
        <title>Proposal to divide the Flavobacteriaceae and reorganize its genera based on Amino Acid Identity values calculated from whole genome sequences.</title>
        <authorList>
            <person name="Nicholson A.C."/>
            <person name="Gulvik C.A."/>
            <person name="Whitney A.M."/>
            <person name="Humrighouse B.W."/>
            <person name="Bell M."/>
            <person name="Holmes B."/>
            <person name="Steigerwalt A.G."/>
            <person name="Villarma A."/>
            <person name="Sheth M."/>
            <person name="Batra D."/>
            <person name="Pryor J."/>
            <person name="Bernardet J.-F."/>
            <person name="Hugo C."/>
            <person name="Kampfer P."/>
            <person name="Newman J."/>
            <person name="McQuiston J.R."/>
        </authorList>
    </citation>
    <scope>NUCLEOTIDE SEQUENCE [LARGE SCALE GENOMIC DNA]</scope>
    <source>
        <strain evidence="1 2">G0041</strain>
    </source>
</reference>
<evidence type="ECO:0000313" key="2">
    <source>
        <dbReference type="Proteomes" id="UP000278288"/>
    </source>
</evidence>
<keyword evidence="2" id="KW-1185">Reference proteome</keyword>
<proteinExistence type="predicted"/>
<name>A0AAD0YLB8_CHRNA</name>
<organism evidence="1 2">
    <name type="scientific">Chryseobacterium nakagawai</name>
    <dbReference type="NCBI Taxonomy" id="1241982"/>
    <lineage>
        <taxon>Bacteria</taxon>
        <taxon>Pseudomonadati</taxon>
        <taxon>Bacteroidota</taxon>
        <taxon>Flavobacteriia</taxon>
        <taxon>Flavobacteriales</taxon>
        <taxon>Weeksellaceae</taxon>
        <taxon>Chryseobacterium group</taxon>
        <taxon>Chryseobacterium</taxon>
    </lineage>
</organism>
<dbReference type="EMBL" id="CP033923">
    <property type="protein sequence ID" value="AZA91180.1"/>
    <property type="molecule type" value="Genomic_DNA"/>
</dbReference>
<dbReference type="AlphaFoldDB" id="A0AAD0YLB8"/>